<dbReference type="InterPro" id="IPR022761">
    <property type="entry name" value="Fumarate_lyase_N"/>
</dbReference>
<dbReference type="Gene3D" id="1.20.200.10">
    <property type="entry name" value="Fumarase/aspartase (Central domain)"/>
    <property type="match status" value="1"/>
</dbReference>
<dbReference type="GO" id="GO:0005829">
    <property type="term" value="C:cytosol"/>
    <property type="evidence" value="ECO:0007669"/>
    <property type="project" value="TreeGrafter"/>
</dbReference>
<dbReference type="InterPro" id="IPR000362">
    <property type="entry name" value="Fumarate_lyase_fam"/>
</dbReference>
<dbReference type="Proteomes" id="UP001061282">
    <property type="component" value="Unassembled WGS sequence"/>
</dbReference>
<feature type="domain" description="Fumarate lyase N-terminal" evidence="2">
    <location>
        <begin position="18"/>
        <end position="339"/>
    </location>
</feature>
<evidence type="ECO:0000313" key="4">
    <source>
        <dbReference type="EMBL" id="MCU6671556.1"/>
    </source>
</evidence>
<dbReference type="Pfam" id="PF00206">
    <property type="entry name" value="Lyase_1"/>
    <property type="match status" value="1"/>
</dbReference>
<dbReference type="FunFam" id="1.10.275.10:FF:000001">
    <property type="entry name" value="Fumarate hydratase, mitochondrial"/>
    <property type="match status" value="1"/>
</dbReference>
<name>A0A9J6QL16_9ENTR</name>
<dbReference type="Pfam" id="PF10415">
    <property type="entry name" value="FumaraseC_C"/>
    <property type="match status" value="1"/>
</dbReference>
<evidence type="ECO:0000256" key="1">
    <source>
        <dbReference type="ARBA" id="ARBA00023239"/>
    </source>
</evidence>
<dbReference type="SUPFAM" id="SSF48557">
    <property type="entry name" value="L-aspartase-like"/>
    <property type="match status" value="1"/>
</dbReference>
<dbReference type="GO" id="GO:0006531">
    <property type="term" value="P:aspartate metabolic process"/>
    <property type="evidence" value="ECO:0007669"/>
    <property type="project" value="TreeGrafter"/>
</dbReference>
<dbReference type="GO" id="GO:0006099">
    <property type="term" value="P:tricarboxylic acid cycle"/>
    <property type="evidence" value="ECO:0007669"/>
    <property type="project" value="InterPro"/>
</dbReference>
<dbReference type="Gene3D" id="1.10.275.10">
    <property type="entry name" value="Fumarase/aspartase (N-terminal domain)"/>
    <property type="match status" value="1"/>
</dbReference>
<protein>
    <submittedName>
        <fullName evidence="4">Aspartate ammonia-lyase</fullName>
        <ecNumber evidence="4">4.3.1.1</ecNumber>
    </submittedName>
</protein>
<feature type="domain" description="Fumarase C C-terminal" evidence="3">
    <location>
        <begin position="414"/>
        <end position="456"/>
    </location>
</feature>
<evidence type="ECO:0000259" key="2">
    <source>
        <dbReference type="Pfam" id="PF00206"/>
    </source>
</evidence>
<reference evidence="4" key="1">
    <citation type="submission" date="2022-05" db="EMBL/GenBank/DDBJ databases">
        <title>Description of a novel species of Leclercia; Leclercia tamurae and the Proposal for a Novel Genus Silvania gen. nov. Containing Two Novel Species Silvania hatchlandensis sp. nov. and Silvania confinis sp. nov. Isolated from the Rhizosphere of Oak.</title>
        <authorList>
            <person name="Maddock D.W."/>
            <person name="Brady C.L."/>
            <person name="Denman S."/>
            <person name="Arnold D."/>
        </authorList>
    </citation>
    <scope>NUCLEOTIDE SEQUENCE</scope>
    <source>
        <strain evidence="4">H4N4</strain>
    </source>
</reference>
<keyword evidence="5" id="KW-1185">Reference proteome</keyword>
<proteinExistence type="predicted"/>
<dbReference type="EC" id="4.3.1.1" evidence="4"/>
<comment type="caution">
    <text evidence="4">The sequence shown here is derived from an EMBL/GenBank/DDBJ whole genome shotgun (WGS) entry which is preliminary data.</text>
</comment>
<dbReference type="InterPro" id="IPR008948">
    <property type="entry name" value="L-Aspartase-like"/>
</dbReference>
<sequence>MRTEHDALGCRQIEDACYYGIQTQRALENFSISGTTIAQIPGYIESLLEIKRAAAMANHRIGKLTDAQLSAIVQAVNELIASPQPQQFPVDIYQGGGGTSTNMNVNEVLANRANEILTGVKGYDEVHPNTHINMCQSTNDVIPSAMKMTAFRLLGALEEALHPFIAVLGEKVEAFSDDVKLGRTCLQDALPLTLGQQFSGYRSAFERSAQLINSVRHLCLELPMGATAIGTEFGTWPGYKDAFYSVLSTNTGLDFTPEKNLFDALQNADFWITVSAALKSTANILNKLASDLRVMASGPRAGLEEITLPAVQPGSSIMPGKINPVIPEMVIQVYFRVLGNDLSITRACEGELELNVWESLILNSLCESCRLLTECLPLFSDKCLKGLIANRERCAQDAGNSLALSTVIATLFDYKTASDVAKKADQEGKSIYQIVVETGLLSAERASQLLDPIVLTRPELFHKLYK</sequence>
<evidence type="ECO:0000313" key="5">
    <source>
        <dbReference type="Proteomes" id="UP001061282"/>
    </source>
</evidence>
<dbReference type="AlphaFoldDB" id="A0A9J6QL16"/>
<dbReference type="PANTHER" id="PTHR42696:SF2">
    <property type="entry name" value="ASPARTATE AMMONIA-LYASE"/>
    <property type="match status" value="1"/>
</dbReference>
<organism evidence="4 5">
    <name type="scientific">Silvania confinis</name>
    <dbReference type="NCBI Taxonomy" id="2926470"/>
    <lineage>
        <taxon>Bacteria</taxon>
        <taxon>Pseudomonadati</taxon>
        <taxon>Pseudomonadota</taxon>
        <taxon>Gammaproteobacteria</taxon>
        <taxon>Enterobacterales</taxon>
        <taxon>Enterobacteriaceae</taxon>
        <taxon>Silvania</taxon>
    </lineage>
</organism>
<dbReference type="InterPro" id="IPR018951">
    <property type="entry name" value="Fumarase_C_C"/>
</dbReference>
<dbReference type="InterPro" id="IPR024083">
    <property type="entry name" value="Fumarase/histidase_N"/>
</dbReference>
<keyword evidence="1 4" id="KW-0456">Lyase</keyword>
<dbReference type="InterPro" id="IPR020557">
    <property type="entry name" value="Fumarate_lyase_CS"/>
</dbReference>
<dbReference type="InterPro" id="IPR051546">
    <property type="entry name" value="Aspartate_Ammonia-Lyase"/>
</dbReference>
<accession>A0A9J6QL16</accession>
<dbReference type="PANTHER" id="PTHR42696">
    <property type="entry name" value="ASPARTATE AMMONIA-LYASE"/>
    <property type="match status" value="1"/>
</dbReference>
<dbReference type="GO" id="GO:0008797">
    <property type="term" value="F:aspartate ammonia-lyase activity"/>
    <property type="evidence" value="ECO:0007669"/>
    <property type="project" value="UniProtKB-EC"/>
</dbReference>
<dbReference type="RefSeq" id="WP_271270026.1">
    <property type="nucleotide sequence ID" value="NZ_JAMGZJ010000078.1"/>
</dbReference>
<gene>
    <name evidence="4" type="ORF">M8013_22825</name>
</gene>
<dbReference type="PRINTS" id="PR00149">
    <property type="entry name" value="FUMRATELYASE"/>
</dbReference>
<dbReference type="EMBL" id="JAMGZJ010000078">
    <property type="protein sequence ID" value="MCU6671556.1"/>
    <property type="molecule type" value="Genomic_DNA"/>
</dbReference>
<dbReference type="PROSITE" id="PS00163">
    <property type="entry name" value="FUMARATE_LYASES"/>
    <property type="match status" value="1"/>
</dbReference>
<evidence type="ECO:0000259" key="3">
    <source>
        <dbReference type="Pfam" id="PF10415"/>
    </source>
</evidence>
<dbReference type="Gene3D" id="1.10.40.30">
    <property type="entry name" value="Fumarase/aspartase (C-terminal domain)"/>
    <property type="match status" value="1"/>
</dbReference>
<dbReference type="NCBIfam" id="NF008909">
    <property type="entry name" value="PRK12273.1"/>
    <property type="match status" value="1"/>
</dbReference>